<gene>
    <name evidence="6" type="ORF">JI741_30795</name>
</gene>
<evidence type="ECO:0000313" key="6">
    <source>
        <dbReference type="EMBL" id="MBL0745661.1"/>
    </source>
</evidence>
<dbReference type="Pfam" id="PF04616">
    <property type="entry name" value="Glyco_hydro_43"/>
    <property type="match status" value="1"/>
</dbReference>
<evidence type="ECO:0000256" key="3">
    <source>
        <dbReference type="ARBA" id="ARBA00023295"/>
    </source>
</evidence>
<evidence type="ECO:0000256" key="4">
    <source>
        <dbReference type="RuleBase" id="RU361187"/>
    </source>
</evidence>
<dbReference type="InterPro" id="IPR006710">
    <property type="entry name" value="Glyco_hydro_43"/>
</dbReference>
<dbReference type="Gene3D" id="2.115.10.20">
    <property type="entry name" value="Glycosyl hydrolase domain, family 43"/>
    <property type="match status" value="1"/>
</dbReference>
<dbReference type="CDD" id="cd08999">
    <property type="entry name" value="GH43_ABN-like"/>
    <property type="match status" value="1"/>
</dbReference>
<dbReference type="PANTHER" id="PTHR42812:SF5">
    <property type="entry name" value="ENDO-ARABINASE"/>
    <property type="match status" value="1"/>
</dbReference>
<keyword evidence="2 4" id="KW-0378">Hydrolase</keyword>
<dbReference type="EMBL" id="JAERRB010000018">
    <property type="protein sequence ID" value="MBL0745661.1"/>
    <property type="molecule type" value="Genomic_DNA"/>
</dbReference>
<dbReference type="Proteomes" id="UP000613030">
    <property type="component" value="Unassembled WGS sequence"/>
</dbReference>
<dbReference type="InterPro" id="IPR051795">
    <property type="entry name" value="Glycosyl_Hydrlase_43"/>
</dbReference>
<comment type="caution">
    <text evidence="6">The sequence shown here is derived from an EMBL/GenBank/DDBJ whole genome shotgun (WGS) entry which is preliminary data.</text>
</comment>
<name>A0ABS1L1U5_9BACT</name>
<evidence type="ECO:0000313" key="7">
    <source>
        <dbReference type="Proteomes" id="UP000613030"/>
    </source>
</evidence>
<dbReference type="Gene3D" id="2.60.120.200">
    <property type="match status" value="1"/>
</dbReference>
<evidence type="ECO:0000256" key="1">
    <source>
        <dbReference type="ARBA" id="ARBA00009865"/>
    </source>
</evidence>
<organism evidence="6 7">
    <name type="scientific">Chryseolinea lacunae</name>
    <dbReference type="NCBI Taxonomy" id="2801331"/>
    <lineage>
        <taxon>Bacteria</taxon>
        <taxon>Pseudomonadati</taxon>
        <taxon>Bacteroidota</taxon>
        <taxon>Cytophagia</taxon>
        <taxon>Cytophagales</taxon>
        <taxon>Fulvivirgaceae</taxon>
        <taxon>Chryseolinea</taxon>
    </lineage>
</organism>
<dbReference type="SUPFAM" id="SSF75005">
    <property type="entry name" value="Arabinanase/levansucrase/invertase"/>
    <property type="match status" value="1"/>
</dbReference>
<reference evidence="6 7" key="1">
    <citation type="submission" date="2021-01" db="EMBL/GenBank/DDBJ databases">
        <title>Chryseolinea sp. Jin1 Genome sequencing and assembly.</title>
        <authorList>
            <person name="Kim I."/>
        </authorList>
    </citation>
    <scope>NUCLEOTIDE SEQUENCE [LARGE SCALE GENOMIC DNA]</scope>
    <source>
        <strain evidence="6 7">Jin1</strain>
    </source>
</reference>
<sequence>MKVLRISFFLILSTLSLCVTLVHGQGTSPVIAGDFADPSIIKAGGAYYAVGTSSEWAPHFPIYRSTDLKAWTQTGYVFDKLPGWTSGSFWAPEYFFHNNTYYLYYTARRKSDNVSCIGVATSKYPDKDFKDQGIVVAYGKEAIDGFVFKENSELFITFKAYGLDNHPIELLGSKLSADGLKMEGEVFSLLKDDERIGMEGQSLLKRDGVYYLFYSAGNCCGAECSYNVNVAKANNIKGPYEKRGGTPLLQEDDFWKCSGHGTFVNAADDTFYYLYHAYNKRSNVFTGRQGMLASLTWNSNNAWPSLTPIAQPEKTPDAFYDSFNGTTLAVGWQRDFRNASVKAKQQQGKLFLSGEVKATNPSGVALAVRPASDVFEMETTVVNSNAALKGLVFYGDANAAIGVGVVNDKVELWMVRENKRVVLGTATIRANLPVKIKFATYADRTCKAFYKQQTGDWTEISASALTTISYLPPWDRSPRAGLHFSGPVSLDAQFDEFVIRY</sequence>
<accession>A0ABS1L1U5</accession>
<dbReference type="PANTHER" id="PTHR42812">
    <property type="entry name" value="BETA-XYLOSIDASE"/>
    <property type="match status" value="1"/>
</dbReference>
<comment type="similarity">
    <text evidence="1 4">Belongs to the glycosyl hydrolase 43 family.</text>
</comment>
<keyword evidence="7" id="KW-1185">Reference proteome</keyword>
<feature type="signal peptide" evidence="5">
    <location>
        <begin position="1"/>
        <end position="24"/>
    </location>
</feature>
<protein>
    <submittedName>
        <fullName evidence="6">Family 43 glycosylhydrolase</fullName>
    </submittedName>
</protein>
<evidence type="ECO:0000256" key="2">
    <source>
        <dbReference type="ARBA" id="ARBA00022801"/>
    </source>
</evidence>
<evidence type="ECO:0000256" key="5">
    <source>
        <dbReference type="SAM" id="SignalP"/>
    </source>
</evidence>
<dbReference type="RefSeq" id="WP_202016206.1">
    <property type="nucleotide sequence ID" value="NZ_JAERRB010000018.1"/>
</dbReference>
<feature type="chain" id="PRO_5046857469" evidence="5">
    <location>
        <begin position="25"/>
        <end position="501"/>
    </location>
</feature>
<proteinExistence type="inferred from homology"/>
<keyword evidence="3 4" id="KW-0326">Glycosidase</keyword>
<keyword evidence="5" id="KW-0732">Signal</keyword>
<dbReference type="InterPro" id="IPR023296">
    <property type="entry name" value="Glyco_hydro_beta-prop_sf"/>
</dbReference>